<evidence type="ECO:0000313" key="2">
    <source>
        <dbReference type="EMBL" id="KAB5524279.1"/>
    </source>
</evidence>
<keyword evidence="3" id="KW-1185">Reference proteome</keyword>
<gene>
    <name evidence="2" type="ORF">DKX38_022028</name>
</gene>
<comment type="caution">
    <text evidence="2">The sequence shown here is derived from an EMBL/GenBank/DDBJ whole genome shotgun (WGS) entry which is preliminary data.</text>
</comment>
<evidence type="ECO:0000256" key="1">
    <source>
        <dbReference type="SAM" id="MobiDB-lite"/>
    </source>
</evidence>
<dbReference type="Proteomes" id="UP000326939">
    <property type="component" value="Chromosome 15"/>
</dbReference>
<feature type="compositionally biased region" description="Basic residues" evidence="1">
    <location>
        <begin position="54"/>
        <end position="63"/>
    </location>
</feature>
<sequence length="72" mass="7709">MAYDVGPVPSCEAWTEFTHSTKASFLGKMEYGSGGGGTSGGGGGGDHDPSDPQRRKKRYHRHTALQIQKLES</sequence>
<dbReference type="EMBL" id="VDCV01000015">
    <property type="protein sequence ID" value="KAB5524279.1"/>
    <property type="molecule type" value="Genomic_DNA"/>
</dbReference>
<protein>
    <submittedName>
        <fullName evidence="2">Uncharacterized protein</fullName>
    </submittedName>
</protein>
<feature type="region of interest" description="Disordered" evidence="1">
    <location>
        <begin position="27"/>
        <end position="72"/>
    </location>
</feature>
<proteinExistence type="predicted"/>
<name>A0A5N5JYN7_9ROSI</name>
<feature type="compositionally biased region" description="Gly residues" evidence="1">
    <location>
        <begin position="32"/>
        <end position="44"/>
    </location>
</feature>
<evidence type="ECO:0000313" key="3">
    <source>
        <dbReference type="Proteomes" id="UP000326939"/>
    </source>
</evidence>
<reference evidence="3" key="1">
    <citation type="journal article" date="2019" name="Gigascience">
        <title>De novo genome assembly of the endangered Acer yangbiense, a plant species with extremely small populations endemic to Yunnan Province, China.</title>
        <authorList>
            <person name="Yang J."/>
            <person name="Wariss H.M."/>
            <person name="Tao L."/>
            <person name="Zhang R."/>
            <person name="Yun Q."/>
            <person name="Hollingsworth P."/>
            <person name="Dao Z."/>
            <person name="Luo G."/>
            <person name="Guo H."/>
            <person name="Ma Y."/>
            <person name="Sun W."/>
        </authorList>
    </citation>
    <scope>NUCLEOTIDE SEQUENCE [LARGE SCALE GENOMIC DNA]</scope>
    <source>
        <strain evidence="3">cv. br00</strain>
    </source>
</reference>
<organism evidence="2 3">
    <name type="scientific">Salix brachista</name>
    <dbReference type="NCBI Taxonomy" id="2182728"/>
    <lineage>
        <taxon>Eukaryota</taxon>
        <taxon>Viridiplantae</taxon>
        <taxon>Streptophyta</taxon>
        <taxon>Embryophyta</taxon>
        <taxon>Tracheophyta</taxon>
        <taxon>Spermatophyta</taxon>
        <taxon>Magnoliopsida</taxon>
        <taxon>eudicotyledons</taxon>
        <taxon>Gunneridae</taxon>
        <taxon>Pentapetalae</taxon>
        <taxon>rosids</taxon>
        <taxon>fabids</taxon>
        <taxon>Malpighiales</taxon>
        <taxon>Salicaceae</taxon>
        <taxon>Saliceae</taxon>
        <taxon>Salix</taxon>
    </lineage>
</organism>
<accession>A0A5N5JYN7</accession>
<dbReference type="AlphaFoldDB" id="A0A5N5JYN7"/>